<evidence type="ECO:0000313" key="2">
    <source>
        <dbReference type="Proteomes" id="UP000199532"/>
    </source>
</evidence>
<dbReference type="EMBL" id="FNXY01000003">
    <property type="protein sequence ID" value="SEI84191.1"/>
    <property type="molecule type" value="Genomic_DNA"/>
</dbReference>
<reference evidence="1 2" key="1">
    <citation type="submission" date="2016-10" db="EMBL/GenBank/DDBJ databases">
        <authorList>
            <person name="de Groot N.N."/>
        </authorList>
    </citation>
    <scope>NUCLEOTIDE SEQUENCE [LARGE SCALE GENOMIC DNA]</scope>
    <source>
        <strain evidence="1 2">DSM 19938</strain>
    </source>
</reference>
<evidence type="ECO:0000313" key="1">
    <source>
        <dbReference type="EMBL" id="SEI84191.1"/>
    </source>
</evidence>
<proteinExistence type="predicted"/>
<keyword evidence="2" id="KW-1185">Reference proteome</keyword>
<organism evidence="1 2">
    <name type="scientific">Dyadobacter koreensis</name>
    <dbReference type="NCBI Taxonomy" id="408657"/>
    <lineage>
        <taxon>Bacteria</taxon>
        <taxon>Pseudomonadati</taxon>
        <taxon>Bacteroidota</taxon>
        <taxon>Cytophagia</taxon>
        <taxon>Cytophagales</taxon>
        <taxon>Spirosomataceae</taxon>
        <taxon>Dyadobacter</taxon>
    </lineage>
</organism>
<dbReference type="AlphaFoldDB" id="A0A1H6TW07"/>
<accession>A0A1H6TW07</accession>
<gene>
    <name evidence="1" type="ORF">SAMN04487995_2447</name>
</gene>
<name>A0A1H6TW07_9BACT</name>
<dbReference type="Proteomes" id="UP000199532">
    <property type="component" value="Unassembled WGS sequence"/>
</dbReference>
<protein>
    <submittedName>
        <fullName evidence="1">Uncharacterized protein</fullName>
    </submittedName>
</protein>
<sequence>MNKSYAAYTGMVKKYVNREGHCKNTGSDKAEFCSCDHRRKWEKDQSIKYKFVSHCSDSGLYLIKLFCILPIHQRVTQTEKISWSPKDLFCFN</sequence>